<comment type="subunit">
    <text evidence="4 8">Heteromultimer composed of HisG and HisZ subunits.</text>
</comment>
<evidence type="ECO:0000313" key="11">
    <source>
        <dbReference type="EMBL" id="TMI78856.1"/>
    </source>
</evidence>
<comment type="function">
    <text evidence="7 8">Required for the first step of histidine biosynthesis. May allow the feedback regulation of ATP phosphoribosyltransferase activity by histidine.</text>
</comment>
<feature type="binding site" evidence="9">
    <location>
        <position position="271"/>
    </location>
    <ligand>
        <name>L-histidine</name>
        <dbReference type="ChEBI" id="CHEBI:57595"/>
    </ligand>
</feature>
<dbReference type="CDD" id="cd00773">
    <property type="entry name" value="HisRS-like_core"/>
    <property type="match status" value="1"/>
</dbReference>
<dbReference type="Pfam" id="PF13393">
    <property type="entry name" value="tRNA-synt_His"/>
    <property type="match status" value="1"/>
</dbReference>
<dbReference type="PIRSF" id="PIRSF001549">
    <property type="entry name" value="His-tRNA_synth"/>
    <property type="match status" value="1"/>
</dbReference>
<dbReference type="Proteomes" id="UP000320048">
    <property type="component" value="Unassembled WGS sequence"/>
</dbReference>
<protein>
    <recommendedName>
        <fullName evidence="5 8">ATP phosphoribosyltransferase regulatory subunit</fullName>
    </recommendedName>
</protein>
<organism evidence="11 12">
    <name type="scientific">Candidatus Segetimicrobium genomatis</name>
    <dbReference type="NCBI Taxonomy" id="2569760"/>
    <lineage>
        <taxon>Bacteria</taxon>
        <taxon>Bacillati</taxon>
        <taxon>Candidatus Sysuimicrobiota</taxon>
        <taxon>Candidatus Sysuimicrobiia</taxon>
        <taxon>Candidatus Sysuimicrobiales</taxon>
        <taxon>Candidatus Segetimicrobiaceae</taxon>
        <taxon>Candidatus Segetimicrobium</taxon>
    </lineage>
</organism>
<dbReference type="PROSITE" id="PS50862">
    <property type="entry name" value="AA_TRNA_LIGASE_II"/>
    <property type="match status" value="1"/>
</dbReference>
<accession>A0A537J720</accession>
<dbReference type="NCBIfam" id="TIGR00443">
    <property type="entry name" value="hisZ_biosyn_reg"/>
    <property type="match status" value="1"/>
</dbReference>
<dbReference type="GO" id="GO:0006427">
    <property type="term" value="P:histidyl-tRNA aminoacylation"/>
    <property type="evidence" value="ECO:0007669"/>
    <property type="project" value="TreeGrafter"/>
</dbReference>
<evidence type="ECO:0000256" key="5">
    <source>
        <dbReference type="ARBA" id="ARBA00020397"/>
    </source>
</evidence>
<proteinExistence type="inferred from homology"/>
<feature type="domain" description="Aminoacyl-transfer RNA synthetases class-II family profile" evidence="10">
    <location>
        <begin position="26"/>
        <end position="310"/>
    </location>
</feature>
<evidence type="ECO:0000256" key="1">
    <source>
        <dbReference type="ARBA" id="ARBA00004496"/>
    </source>
</evidence>
<dbReference type="HAMAP" id="MF_00125">
    <property type="entry name" value="HisZ"/>
    <property type="match status" value="1"/>
</dbReference>
<dbReference type="InterPro" id="IPR004517">
    <property type="entry name" value="HisZ"/>
</dbReference>
<comment type="subcellular location">
    <subcellularLocation>
        <location evidence="1 8">Cytoplasm</location>
    </subcellularLocation>
</comment>
<dbReference type="SUPFAM" id="SSF55681">
    <property type="entry name" value="Class II aaRS and biotin synthetases"/>
    <property type="match status" value="1"/>
</dbReference>
<dbReference type="Gene3D" id="3.30.930.10">
    <property type="entry name" value="Bira Bifunctional Protein, Domain 2"/>
    <property type="match status" value="1"/>
</dbReference>
<dbReference type="PANTHER" id="PTHR43707:SF1">
    <property type="entry name" value="HISTIDINE--TRNA LIGASE, MITOCHONDRIAL-RELATED"/>
    <property type="match status" value="1"/>
</dbReference>
<dbReference type="InterPro" id="IPR045864">
    <property type="entry name" value="aa-tRNA-synth_II/BPL/LPL"/>
</dbReference>
<comment type="caution">
    <text evidence="11">The sequence shown here is derived from an EMBL/GenBank/DDBJ whole genome shotgun (WGS) entry which is preliminary data.</text>
</comment>
<dbReference type="InterPro" id="IPR004516">
    <property type="entry name" value="HisRS/HisZ"/>
</dbReference>
<dbReference type="GO" id="GO:0000105">
    <property type="term" value="P:L-histidine biosynthetic process"/>
    <property type="evidence" value="ECO:0007669"/>
    <property type="project" value="UniProtKB-UniRule"/>
</dbReference>
<feature type="binding site" evidence="9">
    <location>
        <position position="131"/>
    </location>
    <ligand>
        <name>L-histidine</name>
        <dbReference type="ChEBI" id="CHEBI:57595"/>
    </ligand>
</feature>
<dbReference type="AlphaFoldDB" id="A0A537J720"/>
<evidence type="ECO:0000256" key="4">
    <source>
        <dbReference type="ARBA" id="ARBA00011496"/>
    </source>
</evidence>
<comment type="miscellaneous">
    <text evidence="8">This function is generally fulfilled by the C-terminal part of HisG, which is missing in some bacteria such as this one.</text>
</comment>
<evidence type="ECO:0000256" key="3">
    <source>
        <dbReference type="ARBA" id="ARBA00005539"/>
    </source>
</evidence>
<evidence type="ECO:0000256" key="6">
    <source>
        <dbReference type="ARBA" id="ARBA00022490"/>
    </source>
</evidence>
<keyword evidence="11" id="KW-0808">Transferase</keyword>
<dbReference type="InterPro" id="IPR041715">
    <property type="entry name" value="HisRS-like_core"/>
</dbReference>
<evidence type="ECO:0000256" key="9">
    <source>
        <dbReference type="PIRSR" id="PIRSR001549-1"/>
    </source>
</evidence>
<dbReference type="InterPro" id="IPR006195">
    <property type="entry name" value="aa-tRNA-synth_II"/>
</dbReference>
<keyword evidence="8" id="KW-0368">Histidine biosynthesis</keyword>
<evidence type="ECO:0000256" key="2">
    <source>
        <dbReference type="ARBA" id="ARBA00004667"/>
    </source>
</evidence>
<gene>
    <name evidence="8 11" type="primary">hisZ</name>
    <name evidence="11" type="ORF">E6H04_11700</name>
</gene>
<comment type="pathway">
    <text evidence="2 8">Amino-acid biosynthesis; L-histidine biosynthesis; L-histidine from 5-phospho-alpha-D-ribose 1-diphosphate: step 1/9.</text>
</comment>
<feature type="binding site" evidence="9">
    <location>
        <position position="127"/>
    </location>
    <ligand>
        <name>L-histidine</name>
        <dbReference type="ChEBI" id="CHEBI:57595"/>
    </ligand>
</feature>
<comment type="similarity">
    <text evidence="3 8">Belongs to the class-II aminoacyl-tRNA synthetase family. HisZ subfamily.</text>
</comment>
<sequence length="425" mass="45704">MMRRERWQQVPPGMRDLLPGEAARARAVTDRLLARMRRWGYREVATPTIEYFDTLVRGEGTEAGDRLFKLVDRGGELLALRPEMTTPVARVITTHLRGLPQPIRVAYAGQVFRGSETGSGRLREFPQVGCELVGADTLEADAEIVALAADVLGASGVPDCSVSLGHVGFLKGMLGGLALPEEGDREVRAFLYRKDFVGLRSVLERYGIPPARADALAGLPVLSGPDAIREARRLAEPPESRQALRALEDLTGILDAYGVGDAVRVDLSIIRDFDYYTGIVFEGHTSALGFPLLGGGRYDRLLAGFGAPYPATGFAVRVDRVLVSASPPGEPAGRLDVAVGFVEGSRADAIRLASALRARDLSVTVEILGRPWEEMAQAAIASGVPRAVWVTDGRAVVREGDGREGAIAIADVLDRATDRGISWIS</sequence>
<dbReference type="GO" id="GO:0004821">
    <property type="term" value="F:histidine-tRNA ligase activity"/>
    <property type="evidence" value="ECO:0007669"/>
    <property type="project" value="TreeGrafter"/>
</dbReference>
<feature type="binding site" evidence="9">
    <location>
        <position position="113"/>
    </location>
    <ligand>
        <name>L-histidine</name>
        <dbReference type="ChEBI" id="CHEBI:57595"/>
    </ligand>
</feature>
<evidence type="ECO:0000256" key="8">
    <source>
        <dbReference type="HAMAP-Rule" id="MF_00125"/>
    </source>
</evidence>
<keyword evidence="8" id="KW-0028">Amino-acid biosynthesis</keyword>
<dbReference type="GO" id="GO:0005737">
    <property type="term" value="C:cytoplasm"/>
    <property type="evidence" value="ECO:0007669"/>
    <property type="project" value="UniProtKB-SubCell"/>
</dbReference>
<dbReference type="EMBL" id="VBAO01000337">
    <property type="protein sequence ID" value="TMI78856.1"/>
    <property type="molecule type" value="Genomic_DNA"/>
</dbReference>
<feature type="binding site" evidence="9">
    <location>
        <begin position="83"/>
        <end position="85"/>
    </location>
    <ligand>
        <name>L-histidine</name>
        <dbReference type="ChEBI" id="CHEBI:57595"/>
    </ligand>
</feature>
<dbReference type="UniPathway" id="UPA00031">
    <property type="reaction ID" value="UER00006"/>
</dbReference>
<evidence type="ECO:0000259" key="10">
    <source>
        <dbReference type="PROSITE" id="PS50862"/>
    </source>
</evidence>
<dbReference type="GO" id="GO:0016757">
    <property type="term" value="F:glycosyltransferase activity"/>
    <property type="evidence" value="ECO:0007669"/>
    <property type="project" value="UniProtKB-KW"/>
</dbReference>
<keyword evidence="6 8" id="KW-0963">Cytoplasm</keyword>
<feature type="binding site" evidence="9">
    <location>
        <begin position="275"/>
        <end position="276"/>
    </location>
    <ligand>
        <name>L-histidine</name>
        <dbReference type="ChEBI" id="CHEBI:57595"/>
    </ligand>
</feature>
<evidence type="ECO:0000256" key="7">
    <source>
        <dbReference type="ARBA" id="ARBA00025246"/>
    </source>
</evidence>
<keyword evidence="11" id="KW-0328">Glycosyltransferase</keyword>
<reference evidence="11 12" key="1">
    <citation type="journal article" date="2019" name="Nat. Microbiol.">
        <title>Mediterranean grassland soil C-N compound turnover is dependent on rainfall and depth, and is mediated by genomically divergent microorganisms.</title>
        <authorList>
            <person name="Diamond S."/>
            <person name="Andeer P.F."/>
            <person name="Li Z."/>
            <person name="Crits-Christoph A."/>
            <person name="Burstein D."/>
            <person name="Anantharaman K."/>
            <person name="Lane K.R."/>
            <person name="Thomas B.C."/>
            <person name="Pan C."/>
            <person name="Northen T.R."/>
            <person name="Banfield J.F."/>
        </authorList>
    </citation>
    <scope>NUCLEOTIDE SEQUENCE [LARGE SCALE GENOMIC DNA]</scope>
    <source>
        <strain evidence="11">NP_7</strain>
    </source>
</reference>
<dbReference type="PANTHER" id="PTHR43707">
    <property type="entry name" value="HISTIDYL-TRNA SYNTHETASE"/>
    <property type="match status" value="1"/>
</dbReference>
<evidence type="ECO:0000313" key="12">
    <source>
        <dbReference type="Proteomes" id="UP000320048"/>
    </source>
</evidence>
<name>A0A537J720_9BACT</name>